<gene>
    <name evidence="3" type="ORF">EBQ34_10755</name>
</gene>
<feature type="compositionally biased region" description="Low complexity" evidence="2">
    <location>
        <begin position="129"/>
        <end position="150"/>
    </location>
</feature>
<dbReference type="InterPro" id="IPR050792">
    <property type="entry name" value="ADP-ribosylglycohydrolase"/>
</dbReference>
<comment type="caution">
    <text evidence="3">The sequence shown here is derived from an EMBL/GenBank/DDBJ whole genome shotgun (WGS) entry which is preliminary data.</text>
</comment>
<organism evidence="3 4">
    <name type="scientific">Vandammella animalimorsus</name>
    <dbReference type="NCBI Taxonomy" id="2029117"/>
    <lineage>
        <taxon>Bacteria</taxon>
        <taxon>Pseudomonadati</taxon>
        <taxon>Pseudomonadota</taxon>
        <taxon>Betaproteobacteria</taxon>
        <taxon>Burkholderiales</taxon>
        <taxon>Comamonadaceae</taxon>
        <taxon>Vandammella</taxon>
    </lineage>
</organism>
<protein>
    <recommendedName>
        <fullName evidence="5">ADP-ribosylglycohydrolase</fullName>
    </recommendedName>
</protein>
<feature type="binding site" evidence="1">
    <location>
        <position position="211"/>
    </location>
    <ligand>
        <name>Mg(2+)</name>
        <dbReference type="ChEBI" id="CHEBI:18420"/>
        <label>1</label>
    </ligand>
</feature>
<dbReference type="GO" id="GO:0046872">
    <property type="term" value="F:metal ion binding"/>
    <property type="evidence" value="ECO:0007669"/>
    <property type="project" value="UniProtKB-KW"/>
</dbReference>
<dbReference type="InterPro" id="IPR036705">
    <property type="entry name" value="Ribosyl_crysJ1_sf"/>
</dbReference>
<dbReference type="PANTHER" id="PTHR16222:SF12">
    <property type="entry name" value="ADP-RIBOSYLGLYCOHYDROLASE-RELATED"/>
    <property type="match status" value="1"/>
</dbReference>
<sequence>MPTDTPPTPAPDFFCLIYVAGAPDEQALEQSVDAALRRCPPHAGHAGHPVLDWIVRAECRHLPLDDAQEDFTLWRHHIEADAASPSVRFENYLHTLAWLLAGLRAQGLRVVAACDFEDALNAAAEHAAEHAAPQAAEPAPAQAAALASAPHAPPAPHPAQMPAAPSLDTVRGVVLGLALGDTLGAPYEGGLLARGLWALLGRTSEGVRRFTDDTQMSLDLAESLLVCGGLDQDDLAQRFARSYQWRRGYGPGAAKVLRRIRAGQPWRQANRSVHPQGSWGNGAAMRAPVLALWPFVSGQALAQAARQSAQVTHAHPQGMAGAVLLALATRALMTPGIHADAVLAAARCALSDAEAEAFDPALRAASSWLARGDAPTPRQVARMLGHGITARTSCVTALYLALRHLEQPFEALIRFATACRGDTDTIAAMAGALWGARRGAKALPPLRLEQQDRLEDVAGQLQRCWLGAAA</sequence>
<proteinExistence type="predicted"/>
<dbReference type="PANTHER" id="PTHR16222">
    <property type="entry name" value="ADP-RIBOSYLGLYCOHYDROLASE"/>
    <property type="match status" value="1"/>
</dbReference>
<feature type="binding site" evidence="1">
    <location>
        <position position="212"/>
    </location>
    <ligand>
        <name>Mg(2+)</name>
        <dbReference type="ChEBI" id="CHEBI:18420"/>
        <label>1</label>
    </ligand>
</feature>
<name>A0A3M6R7V8_9BURK</name>
<dbReference type="EMBL" id="RDQJ01000016">
    <property type="protein sequence ID" value="RMX11325.1"/>
    <property type="molecule type" value="Genomic_DNA"/>
</dbReference>
<comment type="cofactor">
    <cofactor evidence="1">
        <name>Mg(2+)</name>
        <dbReference type="ChEBI" id="CHEBI:18420"/>
    </cofactor>
    <text evidence="1">Binds 2 magnesium ions per subunit.</text>
</comment>
<evidence type="ECO:0008006" key="5">
    <source>
        <dbReference type="Google" id="ProtNLM"/>
    </source>
</evidence>
<dbReference type="SUPFAM" id="SSF101478">
    <property type="entry name" value="ADP-ribosylglycohydrolase"/>
    <property type="match status" value="1"/>
</dbReference>
<evidence type="ECO:0000313" key="3">
    <source>
        <dbReference type="EMBL" id="RMX11325.1"/>
    </source>
</evidence>
<dbReference type="Pfam" id="PF03747">
    <property type="entry name" value="ADP_ribosyl_GH"/>
    <property type="match status" value="1"/>
</dbReference>
<evidence type="ECO:0000256" key="2">
    <source>
        <dbReference type="SAM" id="MobiDB-lite"/>
    </source>
</evidence>
<keyword evidence="1" id="KW-0479">Metal-binding</keyword>
<feature type="binding site" evidence="1">
    <location>
        <position position="424"/>
    </location>
    <ligand>
        <name>Mg(2+)</name>
        <dbReference type="ChEBI" id="CHEBI:18420"/>
        <label>1</label>
    </ligand>
</feature>
<feature type="binding site" evidence="1">
    <location>
        <position position="422"/>
    </location>
    <ligand>
        <name>Mg(2+)</name>
        <dbReference type="ChEBI" id="CHEBI:18420"/>
        <label>1</label>
    </ligand>
</feature>
<feature type="binding site" evidence="1">
    <location>
        <position position="213"/>
    </location>
    <ligand>
        <name>Mg(2+)</name>
        <dbReference type="ChEBI" id="CHEBI:18420"/>
        <label>1</label>
    </ligand>
</feature>
<reference evidence="3 4" key="1">
    <citation type="submission" date="2018-10" db="EMBL/GenBank/DDBJ databases">
        <title>Comamonadaceae CDC group NO-1 genome sequencing and assembly.</title>
        <authorList>
            <person name="Bernier A.-M."/>
            <person name="Bernard K."/>
        </authorList>
    </citation>
    <scope>NUCLEOTIDE SEQUENCE [LARGE SCALE GENOMIC DNA]</scope>
    <source>
        <strain evidence="3 4">NML180582</strain>
    </source>
</reference>
<dbReference type="Proteomes" id="UP000275180">
    <property type="component" value="Unassembled WGS sequence"/>
</dbReference>
<feature type="region of interest" description="Disordered" evidence="2">
    <location>
        <begin position="129"/>
        <end position="164"/>
    </location>
</feature>
<feature type="binding site" evidence="1">
    <location>
        <position position="425"/>
    </location>
    <ligand>
        <name>Mg(2+)</name>
        <dbReference type="ChEBI" id="CHEBI:18420"/>
        <label>1</label>
    </ligand>
</feature>
<dbReference type="Gene3D" id="1.10.4080.10">
    <property type="entry name" value="ADP-ribosylation/Crystallin J1"/>
    <property type="match status" value="1"/>
</dbReference>
<dbReference type="RefSeq" id="WP_122245436.1">
    <property type="nucleotide sequence ID" value="NZ_RDQJ01000016.1"/>
</dbReference>
<dbReference type="InterPro" id="IPR005502">
    <property type="entry name" value="Ribosyl_crysJ1"/>
</dbReference>
<evidence type="ECO:0000313" key="4">
    <source>
        <dbReference type="Proteomes" id="UP000275180"/>
    </source>
</evidence>
<accession>A0A3M6R7V8</accession>
<evidence type="ECO:0000256" key="1">
    <source>
        <dbReference type="PIRSR" id="PIRSR605502-1"/>
    </source>
</evidence>
<keyword evidence="1" id="KW-0460">Magnesium</keyword>
<dbReference type="AlphaFoldDB" id="A0A3M6R7V8"/>
<dbReference type="OrthoDB" id="9798107at2"/>